<organism evidence="3 4">
    <name type="scientific">Candidatus Spechtbacteria bacterium RIFCSPHIGHO2_01_FULL_43_30</name>
    <dbReference type="NCBI Taxonomy" id="1802158"/>
    <lineage>
        <taxon>Bacteria</taxon>
        <taxon>Candidatus Spechtiibacteriota</taxon>
    </lineage>
</organism>
<dbReference type="Gene3D" id="2.60.40.10">
    <property type="entry name" value="Immunoglobulins"/>
    <property type="match status" value="2"/>
</dbReference>
<comment type="caution">
    <text evidence="3">The sequence shown here is derived from an EMBL/GenBank/DDBJ whole genome shotgun (WGS) entry which is preliminary data.</text>
</comment>
<dbReference type="InterPro" id="IPR022409">
    <property type="entry name" value="PKD/Chitinase_dom"/>
</dbReference>
<evidence type="ECO:0000256" key="1">
    <source>
        <dbReference type="SAM" id="Phobius"/>
    </source>
</evidence>
<dbReference type="InterPro" id="IPR035986">
    <property type="entry name" value="PKD_dom_sf"/>
</dbReference>
<dbReference type="InterPro" id="IPR013783">
    <property type="entry name" value="Ig-like_fold"/>
</dbReference>
<dbReference type="PROSITE" id="PS50093">
    <property type="entry name" value="PKD"/>
    <property type="match status" value="2"/>
</dbReference>
<feature type="domain" description="PKD" evidence="2">
    <location>
        <begin position="697"/>
        <end position="768"/>
    </location>
</feature>
<feature type="transmembrane region" description="Helical" evidence="1">
    <location>
        <begin position="837"/>
        <end position="859"/>
    </location>
</feature>
<dbReference type="Proteomes" id="UP000177932">
    <property type="component" value="Unassembled WGS sequence"/>
</dbReference>
<evidence type="ECO:0000313" key="3">
    <source>
        <dbReference type="EMBL" id="OGZ58153.1"/>
    </source>
</evidence>
<dbReference type="CDD" id="cd00146">
    <property type="entry name" value="PKD"/>
    <property type="match status" value="2"/>
</dbReference>
<keyword evidence="1" id="KW-1133">Transmembrane helix</keyword>
<gene>
    <name evidence="3" type="ORF">A2827_02930</name>
</gene>
<dbReference type="Pfam" id="PF18911">
    <property type="entry name" value="PKD_4"/>
    <property type="match status" value="2"/>
</dbReference>
<keyword evidence="1" id="KW-0812">Transmembrane</keyword>
<protein>
    <recommendedName>
        <fullName evidence="2">PKD domain-containing protein</fullName>
    </recommendedName>
</protein>
<proteinExistence type="predicted"/>
<keyword evidence="1" id="KW-0472">Membrane</keyword>
<dbReference type="SUPFAM" id="SSF49299">
    <property type="entry name" value="PKD domain"/>
    <property type="match status" value="2"/>
</dbReference>
<dbReference type="STRING" id="1802158.A2827_02930"/>
<feature type="transmembrane region" description="Helical" evidence="1">
    <location>
        <begin position="12"/>
        <end position="35"/>
    </location>
</feature>
<evidence type="ECO:0000259" key="2">
    <source>
        <dbReference type="PROSITE" id="PS50093"/>
    </source>
</evidence>
<feature type="transmembrane region" description="Helical" evidence="1">
    <location>
        <begin position="794"/>
        <end position="816"/>
    </location>
</feature>
<feature type="domain" description="PKD" evidence="2">
    <location>
        <begin position="519"/>
        <end position="583"/>
    </location>
</feature>
<dbReference type="InterPro" id="IPR000601">
    <property type="entry name" value="PKD_dom"/>
</dbReference>
<dbReference type="AlphaFoldDB" id="A0A1G2H6Q4"/>
<reference evidence="3 4" key="1">
    <citation type="journal article" date="2016" name="Nat. Commun.">
        <title>Thousands of microbial genomes shed light on interconnected biogeochemical processes in an aquifer system.</title>
        <authorList>
            <person name="Anantharaman K."/>
            <person name="Brown C.T."/>
            <person name="Hug L.A."/>
            <person name="Sharon I."/>
            <person name="Castelle C.J."/>
            <person name="Probst A.J."/>
            <person name="Thomas B.C."/>
            <person name="Singh A."/>
            <person name="Wilkins M.J."/>
            <person name="Karaoz U."/>
            <person name="Brodie E.L."/>
            <person name="Williams K.H."/>
            <person name="Hubbard S.S."/>
            <person name="Banfield J.F."/>
        </authorList>
    </citation>
    <scope>NUCLEOTIDE SEQUENCE [LARGE SCALE GENOMIC DNA]</scope>
</reference>
<accession>A0A1G2H6Q4</accession>
<name>A0A1G2H6Q4_9BACT</name>
<sequence>MKKKIKKNIRNLKPSGFFLLAIGLICVSITLFYVLEIKSIGAAAGSQLTQFSVQNSSINAWVMRGQICTATATLKDLFGNTIPNEGPVELQFKVGSSWFFEGAKDNLTDASGFAQIPWNVDSGNINADYRVRFPGSVNWNPSQSNVIAISIDDTLPTNVAISHTGGQNPPPGNVTISLTAQDQQSGIRSLLILSSVNGNPFNGIQTCSFSSPFPTTTQTCNATKTYNNGDHVEYYGVVFSGADCSSTGVSTLVGVAVPAANIFNVGGTAITLNLKGYQGSSFPSCSSSSFSDPVSASSGQDINFCYSYTGVTPGVSSTIRIDCNNDSTYDNSVTHTPSSASGSTQVWAPVFCSGQFTSGNYIVGGKIEQGANSAQDTVNINVSAPASFNLALSGNPISSISPGTAVSFTFNVTGASAGALAYEIDCDYTGTFSANTTVSSPNNPHTLNSLCGGVYSTGGATYTAAGRASQGSNSDTEFVTITTSGSTPKPTANFQITNASNNPITSVTVGTPAKFWDSSTASSGQTLISWIWNFGSGASPSSASGAGPHNVTYGNPGTKTITLTVSQSNGAADTISKILTVSAGSTFSITATPVPASGAAGMNVAFNLQAFNETGPINFSADCNADGTINNILSNTSGPWPKSWVGPCNSFYTSAGIYAGIMRAIDINSGDTAQAPITVVVTGVSAADFSFSVNDFTVSFNGSASGGSPPYTEWCWNFGDGTPVQCGITSNPSHVYNTGGGAGTFTVTLTVKDSNNVTSAPVSKSVSVGPPISLFSISFLNPINATNISELVDAIINFFALIVIPIGVGLIVYAALKYIISGALPEERQKSIKTIQYALMGIVVVLMAKVAINILEFLLS</sequence>
<dbReference type="InterPro" id="IPR043993">
    <property type="entry name" value="T4SS_pilin"/>
</dbReference>
<dbReference type="EMBL" id="MHOD01000014">
    <property type="protein sequence ID" value="OGZ58153.1"/>
    <property type="molecule type" value="Genomic_DNA"/>
</dbReference>
<evidence type="ECO:0000313" key="4">
    <source>
        <dbReference type="Proteomes" id="UP000177932"/>
    </source>
</evidence>
<dbReference type="Pfam" id="PF18895">
    <property type="entry name" value="T4SS_pilin"/>
    <property type="match status" value="1"/>
</dbReference>
<dbReference type="SMART" id="SM00089">
    <property type="entry name" value="PKD"/>
    <property type="match status" value="3"/>
</dbReference>